<feature type="chain" id="PRO_5008501662" evidence="1">
    <location>
        <begin position="20"/>
        <end position="166"/>
    </location>
</feature>
<dbReference type="Pfam" id="PF09673">
    <property type="entry name" value="TrbC_Ftype"/>
    <property type="match status" value="1"/>
</dbReference>
<name>A0A158GLD4_9BURK</name>
<dbReference type="Proteomes" id="UP000054683">
    <property type="component" value="Unassembled WGS sequence"/>
</dbReference>
<dbReference type="OrthoDB" id="9001019at2"/>
<dbReference type="AlphaFoldDB" id="A0A158GLD4"/>
<sequence length="166" mass="17882">MKKLFAFLALAAASMGTHADTPLVDAMTARWNTFIFISTQMPRQTVLELAREASQAHAVIVLTGFGGPGNTLTSTQKFAADVNAVCCGKQPARWIIDPNLTKRYGVTAAPTFVVGHGSSDNPGEYSKVSGEMSLAQALKFFAQDSKLISASDYAKRVYYAAYGDKY</sequence>
<dbReference type="RefSeq" id="WP_062085475.1">
    <property type="nucleotide sequence ID" value="NZ_FCOK02000015.1"/>
</dbReference>
<evidence type="ECO:0000313" key="3">
    <source>
        <dbReference type="Proteomes" id="UP000054683"/>
    </source>
</evidence>
<dbReference type="EMBL" id="FCOK02000015">
    <property type="protein sequence ID" value="SAL32429.1"/>
    <property type="molecule type" value="Genomic_DNA"/>
</dbReference>
<evidence type="ECO:0000313" key="2">
    <source>
        <dbReference type="EMBL" id="SAL32429.1"/>
    </source>
</evidence>
<protein>
    <submittedName>
        <fullName evidence="2">Conjugative transfer protein</fullName>
    </submittedName>
</protein>
<organism evidence="2 3">
    <name type="scientific">Caballeronia udeis</name>
    <dbReference type="NCBI Taxonomy" id="1232866"/>
    <lineage>
        <taxon>Bacteria</taxon>
        <taxon>Pseudomonadati</taxon>
        <taxon>Pseudomonadota</taxon>
        <taxon>Betaproteobacteria</taxon>
        <taxon>Burkholderiales</taxon>
        <taxon>Burkholderiaceae</taxon>
        <taxon>Caballeronia</taxon>
    </lineage>
</organism>
<feature type="signal peptide" evidence="1">
    <location>
        <begin position="1"/>
        <end position="19"/>
    </location>
</feature>
<accession>A0A158GLD4</accession>
<evidence type="ECO:0000256" key="1">
    <source>
        <dbReference type="SAM" id="SignalP"/>
    </source>
</evidence>
<gene>
    <name evidence="2" type="ORF">AWB69_02825</name>
</gene>
<dbReference type="InterPro" id="IPR019106">
    <property type="entry name" value="T4SS_TrbC"/>
</dbReference>
<keyword evidence="1" id="KW-0732">Signal</keyword>
<reference evidence="2 3" key="1">
    <citation type="submission" date="2016-01" db="EMBL/GenBank/DDBJ databases">
        <authorList>
            <person name="Oliw E.H."/>
        </authorList>
    </citation>
    <scope>NUCLEOTIDE SEQUENCE [LARGE SCALE GENOMIC DNA]</scope>
    <source>
        <strain evidence="2">LMG 27134</strain>
    </source>
</reference>
<proteinExistence type="predicted"/>